<dbReference type="PANTHER" id="PTHR13018:SF5">
    <property type="entry name" value="RE44586P"/>
    <property type="match status" value="1"/>
</dbReference>
<accession>A0A1R1YC30</accession>
<name>A0A1R1YC30_9FUNG</name>
<dbReference type="Proteomes" id="UP000187283">
    <property type="component" value="Unassembled WGS sequence"/>
</dbReference>
<gene>
    <name evidence="13" type="ORF">AYI70_g1576</name>
</gene>
<feature type="transmembrane region" description="Helical" evidence="9">
    <location>
        <begin position="745"/>
        <end position="766"/>
    </location>
</feature>
<dbReference type="InterPro" id="IPR032880">
    <property type="entry name" value="CSC1/OSCA1-like_N"/>
</dbReference>
<feature type="transmembrane region" description="Helical" evidence="9">
    <location>
        <begin position="794"/>
        <end position="820"/>
    </location>
</feature>
<evidence type="ECO:0000259" key="10">
    <source>
        <dbReference type="Pfam" id="PF02714"/>
    </source>
</evidence>
<dbReference type="Pfam" id="PF14703">
    <property type="entry name" value="PHM7_cyt"/>
    <property type="match status" value="1"/>
</dbReference>
<feature type="domain" description="CSC1/OSCA1-like N-terminal transmembrane" evidence="11">
    <location>
        <begin position="293"/>
        <end position="451"/>
    </location>
</feature>
<feature type="domain" description="CSC1/OSCA1-like cytosolic" evidence="12">
    <location>
        <begin position="475"/>
        <end position="638"/>
    </location>
</feature>
<evidence type="ECO:0000256" key="6">
    <source>
        <dbReference type="ARBA" id="ARBA00023136"/>
    </source>
</evidence>
<evidence type="ECO:0000313" key="13">
    <source>
        <dbReference type="EMBL" id="OMJ24452.1"/>
    </source>
</evidence>
<comment type="caution">
    <text evidence="13">The sequence shown here is derived from an EMBL/GenBank/DDBJ whole genome shotgun (WGS) entry which is preliminary data.</text>
</comment>
<evidence type="ECO:0000256" key="3">
    <source>
        <dbReference type="ARBA" id="ARBA00022448"/>
    </source>
</evidence>
<evidence type="ECO:0000256" key="5">
    <source>
        <dbReference type="ARBA" id="ARBA00022989"/>
    </source>
</evidence>
<sequence>MAANDAINSIFTDKAQLEKQTLDIISLLYQAGVFLLIGIAIFGLFNMLRPNNSAVYARKFKEVASRDPSLSSAPPKLSKNVFTWIKQFYFISKEKQLQVIGLDGYLFLRFIRLCTIQLSIMSFFGITVILPINYFNGNNAFVTGDPNKFLLLYLTLYHITTIKIYWVHVCFAYLYTFIFIYLIYLELRNYINLKLDYFSSPTFLSAISSRSLLLQNVPKPLQSEPAIAHFLANLLPETPPDNANFVRLMGDLPKLVDEHDKTFLYNMAANDAINSIFTDKAQLEKQTLDIISLLYQAGVFLLIGIAIFGLFNMLRPNNSAVYARKFKEVASRDPSLSSAPPKLSKNVFTWIKQFYFISKEKQLQVIGLDGYLFLRFIRLCTIQLSIMSFFGITVILPINYFNGNNAFVTGDPNKFLLLYLTLYHITTIKIYWVHVCFAYLYTFIFIYLIYLELRNYINLKLDYFSSPTFLSAISSRSLLLQNVPKPLQSEPAIAHFLANLLPETPPDNANFVRLMGDLPKLVDEHDKTVRKLERVLQNYLLKPDAQNNTNRPTMKLKNGNSVDSIDHYTKQLNNLEIAISVAREKISAFTSTNIGFVSYQNPSMTFKAYDYLKKISKSDKKDIKFSLAPDPNDIIWNNVFITKDSRTLRLWISRSITFAFCLLSFIPSSALIFILDVTNIQDFFPNTTSFFTNNIVITRIWQYCILPLVLVIYYYYIPMFFRFISNYQGTNTSTAIERAVCKKMYLFYMITNVFVFTITSLIFSLAEKGSDAGKIITNYPSRIINEVNTKNQFWTAYVLLKALTSVIEILQIIPLITIFFKRYSRFLTPRELKDLISAPVFDIAPSYALYLWIFTICMIYCVYAPITLPFGLACFLIAGFVFKYNLLYVYKNQFETQGRMFKIAINRLLFALVLFQLYIWYGLRVRLGEFSAPRTASNAVAPLPFISIFSIIALSLWSAKKSRYPIGTIPILPPVQSPDNSNNFNPTIKRNNLGDSYLHPVLNKELSAPIVMRKLEPLLTKVYSGKIGTLNLGNKYNGLSVLPYSNDYSESINSSSYELPNLSQSDQNVPHSMMKSELNYNYSSGNGSDVNLISNSPQYSVTKEDYNQNSPRYISDTQEKRSNAAADFYDNDTTNSNTFGYPPSQSPEPVRLQDYSVNPYRANQNLSYSSERGGLSNSNDYYGSNNLGSQGSISSPQTRQYNSKLNSPIDYNHEDPNSFHNYDTSSSRYNRHPGPQNQYLSRTEITETYDPRNNTIDQEMSQQTIHLGSDPLMNYNNYSPQMNYDSPHHLNNNFSDAHVRGYDETYRRLSADRTNNISGYPGDNFSNLHVYPNNTDNRSDPKKPKKLNRK</sequence>
<feature type="transmembrane region" description="Helical" evidence="9">
    <location>
        <begin position="840"/>
        <end position="863"/>
    </location>
</feature>
<keyword evidence="7" id="KW-0175">Coiled coil</keyword>
<evidence type="ECO:0000313" key="14">
    <source>
        <dbReference type="Proteomes" id="UP000187283"/>
    </source>
</evidence>
<feature type="compositionally biased region" description="Polar residues" evidence="8">
    <location>
        <begin position="1313"/>
        <end position="1336"/>
    </location>
</feature>
<evidence type="ECO:0000256" key="9">
    <source>
        <dbReference type="SAM" id="Phobius"/>
    </source>
</evidence>
<dbReference type="InterPro" id="IPR045122">
    <property type="entry name" value="Csc1-like"/>
</dbReference>
<feature type="region of interest" description="Disordered" evidence="8">
    <location>
        <begin position="1166"/>
        <end position="1238"/>
    </location>
</feature>
<feature type="transmembrane region" description="Helical" evidence="9">
    <location>
        <begin position="656"/>
        <end position="680"/>
    </location>
</feature>
<evidence type="ECO:0000256" key="8">
    <source>
        <dbReference type="SAM" id="MobiDB-lite"/>
    </source>
</evidence>
<evidence type="ECO:0008006" key="15">
    <source>
        <dbReference type="Google" id="ProtNLM"/>
    </source>
</evidence>
<feature type="region of interest" description="Disordered" evidence="8">
    <location>
        <begin position="1313"/>
        <end position="1350"/>
    </location>
</feature>
<evidence type="ECO:0000256" key="2">
    <source>
        <dbReference type="ARBA" id="ARBA00007779"/>
    </source>
</evidence>
<evidence type="ECO:0000256" key="7">
    <source>
        <dbReference type="SAM" id="Coils"/>
    </source>
</evidence>
<proteinExistence type="inferred from homology"/>
<dbReference type="PANTHER" id="PTHR13018">
    <property type="entry name" value="PROBABLE MEMBRANE PROTEIN DUF221-RELATED"/>
    <property type="match status" value="1"/>
</dbReference>
<feature type="coiled-coil region" evidence="7">
    <location>
        <begin position="522"/>
        <end position="585"/>
    </location>
</feature>
<feature type="domain" description="CSC1/OSCA1-like N-terminal transmembrane" evidence="11">
    <location>
        <begin position="27"/>
        <end position="185"/>
    </location>
</feature>
<keyword evidence="4 9" id="KW-0812">Transmembrane</keyword>
<evidence type="ECO:0000256" key="4">
    <source>
        <dbReference type="ARBA" id="ARBA00022692"/>
    </source>
</evidence>
<feature type="transmembrane region" description="Helical" evidence="9">
    <location>
        <begin position="430"/>
        <end position="450"/>
    </location>
</feature>
<feature type="transmembrane region" description="Helical" evidence="9">
    <location>
        <begin position="293"/>
        <end position="314"/>
    </location>
</feature>
<feature type="transmembrane region" description="Helical" evidence="9">
    <location>
        <begin position="376"/>
        <end position="398"/>
    </location>
</feature>
<dbReference type="EMBL" id="LSSN01000340">
    <property type="protein sequence ID" value="OMJ24452.1"/>
    <property type="molecule type" value="Genomic_DNA"/>
</dbReference>
<comment type="subcellular location">
    <subcellularLocation>
        <location evidence="1">Membrane</location>
        <topology evidence="1">Multi-pass membrane protein</topology>
    </subcellularLocation>
</comment>
<dbReference type="OrthoDB" id="2150324at2759"/>
<feature type="compositionally biased region" description="Polar residues" evidence="8">
    <location>
        <begin position="1218"/>
        <end position="1228"/>
    </location>
</feature>
<feature type="transmembrane region" description="Helical" evidence="9">
    <location>
        <begin position="110"/>
        <end position="132"/>
    </location>
</feature>
<feature type="transmembrane region" description="Helical" evidence="9">
    <location>
        <begin position="164"/>
        <end position="185"/>
    </location>
</feature>
<protein>
    <recommendedName>
        <fullName evidence="15">Calcium permeable stress-gated cation channel 1</fullName>
    </recommendedName>
</protein>
<dbReference type="Pfam" id="PF13967">
    <property type="entry name" value="RSN1_TM"/>
    <property type="match status" value="2"/>
</dbReference>
<feature type="transmembrane region" description="Helical" evidence="9">
    <location>
        <begin position="901"/>
        <end position="921"/>
    </location>
</feature>
<evidence type="ECO:0000256" key="1">
    <source>
        <dbReference type="ARBA" id="ARBA00004141"/>
    </source>
</evidence>
<keyword evidence="6 9" id="KW-0472">Membrane</keyword>
<feature type="transmembrane region" description="Helical" evidence="9">
    <location>
        <begin position="700"/>
        <end position="724"/>
    </location>
</feature>
<dbReference type="GO" id="GO:0005886">
    <property type="term" value="C:plasma membrane"/>
    <property type="evidence" value="ECO:0007669"/>
    <property type="project" value="TreeGrafter"/>
</dbReference>
<reference evidence="13 14" key="1">
    <citation type="submission" date="2017-01" db="EMBL/GenBank/DDBJ databases">
        <authorList>
            <person name="Mah S.A."/>
            <person name="Swanson W.J."/>
            <person name="Moy G.W."/>
            <person name="Vacquier V.D."/>
        </authorList>
    </citation>
    <scope>NUCLEOTIDE SEQUENCE [LARGE SCALE GENOMIC DNA]</scope>
    <source>
        <strain evidence="13 14">GSMNP</strain>
    </source>
</reference>
<feature type="transmembrane region" description="Helical" evidence="9">
    <location>
        <begin position="27"/>
        <end position="48"/>
    </location>
</feature>
<evidence type="ECO:0000259" key="12">
    <source>
        <dbReference type="Pfam" id="PF14703"/>
    </source>
</evidence>
<keyword evidence="3" id="KW-0813">Transport</keyword>
<feature type="transmembrane region" description="Helical" evidence="9">
    <location>
        <begin position="869"/>
        <end position="889"/>
    </location>
</feature>
<dbReference type="InterPro" id="IPR003864">
    <property type="entry name" value="CSC1/OSCA1-like_7TM"/>
</dbReference>
<feature type="compositionally biased region" description="Polar residues" evidence="8">
    <location>
        <begin position="1166"/>
        <end position="1206"/>
    </location>
</feature>
<feature type="domain" description="CSC1/OSCA1-like 7TM region" evidence="10">
    <location>
        <begin position="651"/>
        <end position="918"/>
    </location>
</feature>
<dbReference type="InterPro" id="IPR027815">
    <property type="entry name" value="CSC1/OSCA1-like_cyt"/>
</dbReference>
<comment type="similarity">
    <text evidence="2">Belongs to the CSC1 (TC 1.A.17) family.</text>
</comment>
<feature type="region of interest" description="Disordered" evidence="8">
    <location>
        <begin position="1128"/>
        <end position="1151"/>
    </location>
</feature>
<evidence type="ECO:0000259" key="11">
    <source>
        <dbReference type="Pfam" id="PF13967"/>
    </source>
</evidence>
<feature type="transmembrane region" description="Helical" evidence="9">
    <location>
        <begin position="941"/>
        <end position="959"/>
    </location>
</feature>
<organism evidence="13 14">
    <name type="scientific">Smittium culicis</name>
    <dbReference type="NCBI Taxonomy" id="133412"/>
    <lineage>
        <taxon>Eukaryota</taxon>
        <taxon>Fungi</taxon>
        <taxon>Fungi incertae sedis</taxon>
        <taxon>Zoopagomycota</taxon>
        <taxon>Kickxellomycotina</taxon>
        <taxon>Harpellomycetes</taxon>
        <taxon>Harpellales</taxon>
        <taxon>Legeriomycetaceae</taxon>
        <taxon>Smittium</taxon>
    </lineage>
</organism>
<dbReference type="GO" id="GO:0005227">
    <property type="term" value="F:calcium-activated cation channel activity"/>
    <property type="evidence" value="ECO:0007669"/>
    <property type="project" value="InterPro"/>
</dbReference>
<keyword evidence="14" id="KW-1185">Reference proteome</keyword>
<dbReference type="Pfam" id="PF02714">
    <property type="entry name" value="RSN1_7TM"/>
    <property type="match status" value="1"/>
</dbReference>
<keyword evidence="5 9" id="KW-1133">Transmembrane helix</keyword>